<comment type="similarity">
    <text evidence="1">Belongs to the metallo-dependent hydrolases superfamily. TatD-type hydrolase family.</text>
</comment>
<name>F6CRP5_MARPP</name>
<dbReference type="RefSeq" id="WP_013795285.1">
    <property type="nucleotide sequence ID" value="NC_015559.1"/>
</dbReference>
<gene>
    <name evidence="5" type="ordered locus">Mar181_0753</name>
</gene>
<sequence>MYIDTHCHLDFDVFDEQREELMARCLGAGIKHFLVPATVSSRWGRLLELSKQYPEWRIAYGLHPYFLKGAELSELDNLATQCEDGAIAIGEIGLDNWPGSLSLEVQREFFIRQLVIAKSLALPVVIHARKSYDLVYQCLRQVGLKTGGTIHAFNGSYEQAQRFVELGFVLGIGGTVTYPRAKKAQRVLQALDRQSYVLETDSPDMPLYGFQGQMNTPLSILEVAKSVAIIRNEEVEQIAVDSYDNLLRVFPKWHEGLL</sequence>
<organism evidence="5 6">
    <name type="scientific">Marinomonas posidonica (strain CECT 7376 / NCIMB 14433 / IVIA-Po-181)</name>
    <dbReference type="NCBI Taxonomy" id="491952"/>
    <lineage>
        <taxon>Bacteria</taxon>
        <taxon>Pseudomonadati</taxon>
        <taxon>Pseudomonadota</taxon>
        <taxon>Gammaproteobacteria</taxon>
        <taxon>Oceanospirillales</taxon>
        <taxon>Oceanospirillaceae</taxon>
        <taxon>Marinomonas</taxon>
    </lineage>
</organism>
<proteinExistence type="inferred from homology"/>
<dbReference type="InterPro" id="IPR018228">
    <property type="entry name" value="DNase_TatD-rel_CS"/>
</dbReference>
<dbReference type="EMBL" id="CP002771">
    <property type="protein sequence ID" value="AEF53808.1"/>
    <property type="molecule type" value="Genomic_DNA"/>
</dbReference>
<evidence type="ECO:0000256" key="1">
    <source>
        <dbReference type="ARBA" id="ARBA00009275"/>
    </source>
</evidence>
<dbReference type="KEGG" id="mpc:Mar181_0753"/>
<evidence type="ECO:0000256" key="3">
    <source>
        <dbReference type="ARBA" id="ARBA00022801"/>
    </source>
</evidence>
<feature type="binding site" evidence="4">
    <location>
        <position position="91"/>
    </location>
    <ligand>
        <name>a divalent metal cation</name>
        <dbReference type="ChEBI" id="CHEBI:60240"/>
        <label>1</label>
    </ligand>
</feature>
<evidence type="ECO:0000313" key="5">
    <source>
        <dbReference type="EMBL" id="AEF53808.1"/>
    </source>
</evidence>
<dbReference type="GO" id="GO:0005829">
    <property type="term" value="C:cytosol"/>
    <property type="evidence" value="ECO:0007669"/>
    <property type="project" value="TreeGrafter"/>
</dbReference>
<dbReference type="FunFam" id="3.20.20.140:FF:000005">
    <property type="entry name" value="TatD family hydrolase"/>
    <property type="match status" value="1"/>
</dbReference>
<dbReference type="Pfam" id="PF01026">
    <property type="entry name" value="TatD_DNase"/>
    <property type="match status" value="1"/>
</dbReference>
<keyword evidence="3" id="KW-0378">Hydrolase</keyword>
<evidence type="ECO:0000256" key="4">
    <source>
        <dbReference type="PIRSR" id="PIRSR005902-1"/>
    </source>
</evidence>
<dbReference type="PANTHER" id="PTHR46124">
    <property type="entry name" value="D-AMINOACYL-TRNA DEACYLASE"/>
    <property type="match status" value="1"/>
</dbReference>
<feature type="binding site" evidence="4">
    <location>
        <position position="6"/>
    </location>
    <ligand>
        <name>a divalent metal cation</name>
        <dbReference type="ChEBI" id="CHEBI:60240"/>
        <label>1</label>
    </ligand>
</feature>
<dbReference type="PIRSF" id="PIRSF005902">
    <property type="entry name" value="DNase_TatD"/>
    <property type="match status" value="1"/>
</dbReference>
<keyword evidence="2 4" id="KW-0479">Metal-binding</keyword>
<evidence type="ECO:0000256" key="2">
    <source>
        <dbReference type="ARBA" id="ARBA00022723"/>
    </source>
</evidence>
<feature type="binding site" evidence="4">
    <location>
        <position position="127"/>
    </location>
    <ligand>
        <name>a divalent metal cation</name>
        <dbReference type="ChEBI" id="CHEBI:60240"/>
        <label>2</label>
    </ligand>
</feature>
<evidence type="ECO:0000313" key="6">
    <source>
        <dbReference type="Proteomes" id="UP000009230"/>
    </source>
</evidence>
<feature type="binding site" evidence="4">
    <location>
        <position position="151"/>
    </location>
    <ligand>
        <name>a divalent metal cation</name>
        <dbReference type="ChEBI" id="CHEBI:60240"/>
        <label>2</label>
    </ligand>
</feature>
<dbReference type="AlphaFoldDB" id="F6CRP5"/>
<keyword evidence="6" id="KW-1185">Reference proteome</keyword>
<dbReference type="PANTHER" id="PTHR46124:SF3">
    <property type="entry name" value="HYDROLASE"/>
    <property type="match status" value="1"/>
</dbReference>
<dbReference type="STRING" id="491952.Mar181_0753"/>
<dbReference type="GO" id="GO:0016788">
    <property type="term" value="F:hydrolase activity, acting on ester bonds"/>
    <property type="evidence" value="ECO:0007669"/>
    <property type="project" value="InterPro"/>
</dbReference>
<dbReference type="eggNOG" id="COG0084">
    <property type="taxonomic scope" value="Bacteria"/>
</dbReference>
<dbReference type="PROSITE" id="PS01137">
    <property type="entry name" value="TATD_1"/>
    <property type="match status" value="1"/>
</dbReference>
<dbReference type="Proteomes" id="UP000009230">
    <property type="component" value="Chromosome"/>
</dbReference>
<dbReference type="OrthoDB" id="9810005at2"/>
<dbReference type="InterPro" id="IPR032466">
    <property type="entry name" value="Metal_Hydrolase"/>
</dbReference>
<accession>F6CRP5</accession>
<reference evidence="5 6" key="1">
    <citation type="journal article" date="2012" name="Stand. Genomic Sci.">
        <title>Complete genome sequence of Marinomonas posidonica type strain (IVIA-Po-181(T)).</title>
        <authorList>
            <person name="Lucas-Elio P."/>
            <person name="Goodwin L."/>
            <person name="Woyke T."/>
            <person name="Pitluck S."/>
            <person name="Nolan M."/>
            <person name="Kyrpides N.C."/>
            <person name="Detter J.C."/>
            <person name="Copeland A."/>
            <person name="Lu M."/>
            <person name="Bruce D."/>
            <person name="Detter C."/>
            <person name="Tapia R."/>
            <person name="Han S."/>
            <person name="Land M.L."/>
            <person name="Ivanova N."/>
            <person name="Mikhailova N."/>
            <person name="Johnston A.W."/>
            <person name="Sanchez-Amat A."/>
        </authorList>
    </citation>
    <scope>NUCLEOTIDE SEQUENCE [LARGE SCALE GENOMIC DNA]</scope>
    <source>
        <strain evidence="6">CECT 7376 / NCIMB 14433 / IVIA-Po-181</strain>
    </source>
</reference>
<dbReference type="Gene3D" id="3.20.20.140">
    <property type="entry name" value="Metal-dependent hydrolases"/>
    <property type="match status" value="1"/>
</dbReference>
<feature type="binding site" evidence="4">
    <location>
        <position position="8"/>
    </location>
    <ligand>
        <name>a divalent metal cation</name>
        <dbReference type="ChEBI" id="CHEBI:60240"/>
        <label>1</label>
    </ligand>
</feature>
<dbReference type="CDD" id="cd01310">
    <property type="entry name" value="TatD_DNAse"/>
    <property type="match status" value="1"/>
</dbReference>
<dbReference type="SUPFAM" id="SSF51556">
    <property type="entry name" value="Metallo-dependent hydrolases"/>
    <property type="match status" value="1"/>
</dbReference>
<feature type="binding site" evidence="4">
    <location>
        <position position="201"/>
    </location>
    <ligand>
        <name>a divalent metal cation</name>
        <dbReference type="ChEBI" id="CHEBI:60240"/>
        <label>1</label>
    </ligand>
</feature>
<protein>
    <submittedName>
        <fullName evidence="5">TatD-related deoxyribonuclease</fullName>
    </submittedName>
</protein>
<dbReference type="InterPro" id="IPR001130">
    <property type="entry name" value="TatD-like"/>
</dbReference>
<dbReference type="GO" id="GO:0046872">
    <property type="term" value="F:metal ion binding"/>
    <property type="evidence" value="ECO:0007669"/>
    <property type="project" value="UniProtKB-KW"/>
</dbReference>
<dbReference type="HOGENOM" id="CLU_031506_0_1_6"/>